<gene>
    <name evidence="1" type="ORF">WJX84_012437</name>
</gene>
<name>A0AAW1TKE3_9CHLO</name>
<sequence>MQGRLLISPSCCGQGRPFSSALAFLEQAGRAGSDLDRWQLLAAQGVNINPCNSRLHPAARAGIAPAGTDERAVQEAYTPDGQCFGCGPSSESGLHMRSFRIKNGLEARVKFPTKYSAFPGILNGGLVGTLFECQGNWTAAVALMDRSSLPKPPMTLTAELLIRHRRPCPPDTDVILRSHILDVSGGSSSGYPGLGGKVSVEVELLLLLPEGGRSNLISTARGIFKRVAAVRAL</sequence>
<dbReference type="Proteomes" id="UP001485043">
    <property type="component" value="Unassembled WGS sequence"/>
</dbReference>
<proteinExistence type="predicted"/>
<dbReference type="EMBL" id="JALJOV010000020">
    <property type="protein sequence ID" value="KAK9868625.1"/>
    <property type="molecule type" value="Genomic_DNA"/>
</dbReference>
<dbReference type="Gene3D" id="3.10.129.10">
    <property type="entry name" value="Hotdog Thioesterase"/>
    <property type="match status" value="1"/>
</dbReference>
<dbReference type="AlphaFoldDB" id="A0AAW1TKE3"/>
<protein>
    <recommendedName>
        <fullName evidence="3">Thioesterase domain-containing protein</fullName>
    </recommendedName>
</protein>
<evidence type="ECO:0000313" key="2">
    <source>
        <dbReference type="Proteomes" id="UP001485043"/>
    </source>
</evidence>
<comment type="caution">
    <text evidence="1">The sequence shown here is derived from an EMBL/GenBank/DDBJ whole genome shotgun (WGS) entry which is preliminary data.</text>
</comment>
<accession>A0AAW1TKE3</accession>
<evidence type="ECO:0008006" key="3">
    <source>
        <dbReference type="Google" id="ProtNLM"/>
    </source>
</evidence>
<keyword evidence="2" id="KW-1185">Reference proteome</keyword>
<dbReference type="SUPFAM" id="SSF54637">
    <property type="entry name" value="Thioesterase/thiol ester dehydrase-isomerase"/>
    <property type="match status" value="1"/>
</dbReference>
<evidence type="ECO:0000313" key="1">
    <source>
        <dbReference type="EMBL" id="KAK9868625.1"/>
    </source>
</evidence>
<dbReference type="InterPro" id="IPR029069">
    <property type="entry name" value="HotDog_dom_sf"/>
</dbReference>
<organism evidence="1 2">
    <name type="scientific">Apatococcus fuscideae</name>
    <dbReference type="NCBI Taxonomy" id="2026836"/>
    <lineage>
        <taxon>Eukaryota</taxon>
        <taxon>Viridiplantae</taxon>
        <taxon>Chlorophyta</taxon>
        <taxon>core chlorophytes</taxon>
        <taxon>Trebouxiophyceae</taxon>
        <taxon>Chlorellales</taxon>
        <taxon>Chlorellaceae</taxon>
        <taxon>Apatococcus</taxon>
    </lineage>
</organism>
<reference evidence="1 2" key="1">
    <citation type="journal article" date="2024" name="Nat. Commun.">
        <title>Phylogenomics reveals the evolutionary origins of lichenization in chlorophyte algae.</title>
        <authorList>
            <person name="Puginier C."/>
            <person name="Libourel C."/>
            <person name="Otte J."/>
            <person name="Skaloud P."/>
            <person name="Haon M."/>
            <person name="Grisel S."/>
            <person name="Petersen M."/>
            <person name="Berrin J.G."/>
            <person name="Delaux P.M."/>
            <person name="Dal Grande F."/>
            <person name="Keller J."/>
        </authorList>
    </citation>
    <scope>NUCLEOTIDE SEQUENCE [LARGE SCALE GENOMIC DNA]</scope>
    <source>
        <strain evidence="1 2">SAG 2523</strain>
    </source>
</reference>